<proteinExistence type="predicted"/>
<comment type="caution">
    <text evidence="1">The sequence shown here is derived from an EMBL/GenBank/DDBJ whole genome shotgun (WGS) entry which is preliminary data.</text>
</comment>
<dbReference type="EMBL" id="JAGYPN010000003">
    <property type="protein sequence ID" value="MBS4224039.1"/>
    <property type="molecule type" value="Genomic_DNA"/>
</dbReference>
<evidence type="ECO:0000313" key="1">
    <source>
        <dbReference type="EMBL" id="MBS4224039.1"/>
    </source>
</evidence>
<dbReference type="AlphaFoldDB" id="A0A942Z4U4"/>
<dbReference type="CDD" id="cd00580">
    <property type="entry name" value="CHMI"/>
    <property type="match status" value="1"/>
</dbReference>
<name>A0A942Z4U4_9BACI</name>
<protein>
    <submittedName>
        <fullName evidence="1">5-carboxymethyl-2-hydroxymuconate Delta-isomerase</fullName>
    </submittedName>
</protein>
<keyword evidence="2" id="KW-1185">Reference proteome</keyword>
<dbReference type="GO" id="GO:0008704">
    <property type="term" value="F:5-carboxymethyl-2-hydroxymuconate delta-isomerase activity"/>
    <property type="evidence" value="ECO:0007669"/>
    <property type="project" value="InterPro"/>
</dbReference>
<dbReference type="InterPro" id="IPR004220">
    <property type="entry name" value="5-COMe_2-OHmuconate_Isoase"/>
</dbReference>
<dbReference type="InterPro" id="IPR014347">
    <property type="entry name" value="Tautomerase/MIF_sf"/>
</dbReference>
<dbReference type="SUPFAM" id="SSF55331">
    <property type="entry name" value="Tautomerase/MIF"/>
    <property type="match status" value="1"/>
</dbReference>
<dbReference type="Gene3D" id="3.30.429.10">
    <property type="entry name" value="Macrophage Migration Inhibitory Factor"/>
    <property type="match status" value="1"/>
</dbReference>
<organism evidence="1 2">
    <name type="scientific">Lederbergia citrea</name>
    <dbReference type="NCBI Taxonomy" id="2833581"/>
    <lineage>
        <taxon>Bacteria</taxon>
        <taxon>Bacillati</taxon>
        <taxon>Bacillota</taxon>
        <taxon>Bacilli</taxon>
        <taxon>Bacillales</taxon>
        <taxon>Bacillaceae</taxon>
        <taxon>Lederbergia</taxon>
    </lineage>
</organism>
<dbReference type="Pfam" id="PF02962">
    <property type="entry name" value="CHMI"/>
    <property type="match status" value="1"/>
</dbReference>
<accession>A0A942Z4U4</accession>
<evidence type="ECO:0000313" key="2">
    <source>
        <dbReference type="Proteomes" id="UP000676456"/>
    </source>
</evidence>
<reference evidence="1 2" key="1">
    <citation type="submission" date="2021-05" db="EMBL/GenBank/DDBJ databases">
        <title>Novel Bacillus species.</title>
        <authorList>
            <person name="Liu G."/>
        </authorList>
    </citation>
    <scope>NUCLEOTIDE SEQUENCE [LARGE SCALE GENOMIC DNA]</scope>
    <source>
        <strain evidence="1 2">FJAT-49682</strain>
    </source>
</reference>
<dbReference type="PANTHER" id="PTHR37950">
    <property type="entry name" value="4-HYDROXYPHENYLACETATE CATABOLISM PROTEIN"/>
    <property type="match status" value="1"/>
</dbReference>
<gene>
    <name evidence="1" type="ORF">KHA91_14950</name>
</gene>
<dbReference type="Proteomes" id="UP000676456">
    <property type="component" value="Unassembled WGS sequence"/>
</dbReference>
<dbReference type="PANTHER" id="PTHR37950:SF1">
    <property type="entry name" value="4-HYDROXYPHENYLACETATE CATABOLISM PROTEIN"/>
    <property type="match status" value="1"/>
</dbReference>
<dbReference type="RefSeq" id="WP_213099091.1">
    <property type="nucleotide sequence ID" value="NZ_JAGYPN010000003.1"/>
</dbReference>
<sequence length="128" mass="14656">MPHIIVEYTDNIKDEADIAGLLEKINRSIISHGNLFPVGGIRSRAIELHDYFIADGTGDDAFIHITMKIGAGRSEEEKTIVCDRLFDVVKKHLALLFEKHYLAISMDLYEFSEAGTYKWNNIHERYQS</sequence>